<reference evidence="1 2" key="1">
    <citation type="submission" date="2018-03" db="EMBL/GenBank/DDBJ databases">
        <title>Genomic Encyclopedia of Archaeal and Bacterial Type Strains, Phase II (KMG-II): from individual species to whole genera.</title>
        <authorList>
            <person name="Goeker M."/>
        </authorList>
    </citation>
    <scope>NUCLEOTIDE SEQUENCE [LARGE SCALE GENOMIC DNA]</scope>
    <source>
        <strain evidence="1 2">DSM 28354</strain>
    </source>
</reference>
<dbReference type="Gene3D" id="3.20.20.80">
    <property type="entry name" value="Glycosidases"/>
    <property type="match status" value="1"/>
</dbReference>
<organism evidence="1 2">
    <name type="scientific">Spirosoma oryzae</name>
    <dbReference type="NCBI Taxonomy" id="1469603"/>
    <lineage>
        <taxon>Bacteria</taxon>
        <taxon>Pseudomonadati</taxon>
        <taxon>Bacteroidota</taxon>
        <taxon>Cytophagia</taxon>
        <taxon>Cytophagales</taxon>
        <taxon>Cytophagaceae</taxon>
        <taxon>Spirosoma</taxon>
    </lineage>
</organism>
<dbReference type="OrthoDB" id="9803892at2"/>
<dbReference type="RefSeq" id="WP_106139770.1">
    <property type="nucleotide sequence ID" value="NZ_PVTE01000021.1"/>
</dbReference>
<dbReference type="Pfam" id="PF00232">
    <property type="entry name" value="Glyco_hydro_1"/>
    <property type="match status" value="1"/>
</dbReference>
<dbReference type="InterPro" id="IPR001360">
    <property type="entry name" value="Glyco_hydro_1"/>
</dbReference>
<dbReference type="AlphaFoldDB" id="A0A2T0SGL3"/>
<accession>A0A2T0SGL3</accession>
<dbReference type="PANTHER" id="PTHR12631:SF10">
    <property type="entry name" value="BETA-XYLOSIDASE-LIKE PROTEIN-RELATED"/>
    <property type="match status" value="1"/>
</dbReference>
<gene>
    <name evidence="1" type="ORF">CLV58_12150</name>
</gene>
<keyword evidence="2" id="KW-1185">Reference proteome</keyword>
<sequence length="448" mass="51451">MATKKKGFLDIIKKEVGEAGYDGDQFGGAGGHDGRGLPTDMPSNFMFATGIECSYPTIKKGKVRRDQLRECGHYDRYKEDLGLVKELGLKVLRYGLPYYDIHKGPGKFDWSFADEAMGEIKRLGITPILDLMHFGVPDWVDNFQNPELPMHFAEYAEAVAKRYPWVRYYTPVNEIYVTAKASGKDGIWNEQLKSDKGFVTAMKHAVAASIIGTQRIAKHRNDCIIVQSESAEYTHELYASPSPDISMENELRFLSLDLLYANPPSATVGMYLLDNGMTRQEYDWFMTGQPPGYQIMGNDYYGRNERIRLPDGSIQISMDVLGWYEITKDYYLRYRKPVMHTETNVFEADIAPSWLNKQWISILRMRHDGVPVLGFTWYSLIDQIDWDTQLAEQNNRVNECGLYDLDRKPRPVAEAYRRILDEFGQITIVPHAEMLEISDRPARLKVEI</sequence>
<protein>
    <submittedName>
        <fullName evidence="1">Beta-glucosidase/6-phospho-beta-glucosidase/beta-galactosidase</fullName>
    </submittedName>
</protein>
<name>A0A2T0SGL3_9BACT</name>
<comment type="caution">
    <text evidence="1">The sequence shown here is derived from an EMBL/GenBank/DDBJ whole genome shotgun (WGS) entry which is preliminary data.</text>
</comment>
<dbReference type="Proteomes" id="UP000238375">
    <property type="component" value="Unassembled WGS sequence"/>
</dbReference>
<dbReference type="GO" id="GO:0005975">
    <property type="term" value="P:carbohydrate metabolic process"/>
    <property type="evidence" value="ECO:0007669"/>
    <property type="project" value="InterPro"/>
</dbReference>
<evidence type="ECO:0000313" key="2">
    <source>
        <dbReference type="Proteomes" id="UP000238375"/>
    </source>
</evidence>
<evidence type="ECO:0000313" key="1">
    <source>
        <dbReference type="EMBL" id="PRY32549.1"/>
    </source>
</evidence>
<dbReference type="InterPro" id="IPR017853">
    <property type="entry name" value="GH"/>
</dbReference>
<dbReference type="PANTHER" id="PTHR12631">
    <property type="entry name" value="ALPHA-L-IDURONIDASE"/>
    <property type="match status" value="1"/>
</dbReference>
<dbReference type="SUPFAM" id="SSF51445">
    <property type="entry name" value="(Trans)glycosidases"/>
    <property type="match status" value="1"/>
</dbReference>
<proteinExistence type="predicted"/>
<dbReference type="EMBL" id="PVTE01000021">
    <property type="protein sequence ID" value="PRY32549.1"/>
    <property type="molecule type" value="Genomic_DNA"/>
</dbReference>
<dbReference type="GO" id="GO:0004553">
    <property type="term" value="F:hydrolase activity, hydrolyzing O-glycosyl compounds"/>
    <property type="evidence" value="ECO:0007669"/>
    <property type="project" value="InterPro"/>
</dbReference>
<dbReference type="InterPro" id="IPR051923">
    <property type="entry name" value="Glycosyl_Hydrolase_39"/>
</dbReference>